<protein>
    <submittedName>
        <fullName evidence="1">DNA, contig: SP607</fullName>
    </submittedName>
</protein>
<gene>
    <name evidence="1" type="ORF">SP6_07_01440</name>
</gene>
<sequence length="71" mass="8095">MCVQFVMTALGLAQMSPPLGVSRDLPIARREDLDATGYVRKPDQRDRVTLTRILRRIDPRLPFGLNMGKNR</sequence>
<accession>A0A0C9NC80</accession>
<keyword evidence="2" id="KW-1185">Reference proteome</keyword>
<organism evidence="1 2">
    <name type="scientific">Sphingomonas paucimobilis NBRC 13935</name>
    <dbReference type="NCBI Taxonomy" id="1219050"/>
    <lineage>
        <taxon>Bacteria</taxon>
        <taxon>Pseudomonadati</taxon>
        <taxon>Pseudomonadota</taxon>
        <taxon>Alphaproteobacteria</taxon>
        <taxon>Sphingomonadales</taxon>
        <taxon>Sphingomonadaceae</taxon>
        <taxon>Sphingomonas</taxon>
    </lineage>
</organism>
<proteinExistence type="predicted"/>
<comment type="caution">
    <text evidence="1">The sequence shown here is derived from an EMBL/GenBank/DDBJ whole genome shotgun (WGS) entry which is preliminary data.</text>
</comment>
<dbReference type="AlphaFoldDB" id="A0A0C9NC80"/>
<name>A0A0C9NC80_SPHPI</name>
<evidence type="ECO:0000313" key="2">
    <source>
        <dbReference type="Proteomes" id="UP000032025"/>
    </source>
</evidence>
<dbReference type="EMBL" id="BBJS01000007">
    <property type="protein sequence ID" value="GAN12358.1"/>
    <property type="molecule type" value="Genomic_DNA"/>
</dbReference>
<evidence type="ECO:0000313" key="1">
    <source>
        <dbReference type="EMBL" id="GAN12358.1"/>
    </source>
</evidence>
<dbReference type="Proteomes" id="UP000032025">
    <property type="component" value="Unassembled WGS sequence"/>
</dbReference>
<reference evidence="1 2" key="1">
    <citation type="submission" date="2014-08" db="EMBL/GenBank/DDBJ databases">
        <title>Whole genome shotgun sequence of Sphingomonas paucimobilis NBRC 13935.</title>
        <authorList>
            <person name="Hosoyama A."/>
            <person name="Hashimoto M."/>
            <person name="Hosoyama Y."/>
            <person name="Noguchi M."/>
            <person name="Uohara A."/>
            <person name="Ohji S."/>
            <person name="Katano-Makiyama Y."/>
            <person name="Ichikawa N."/>
            <person name="Kimura A."/>
            <person name="Yamazoe A."/>
            <person name="Fujita N."/>
        </authorList>
    </citation>
    <scope>NUCLEOTIDE SEQUENCE [LARGE SCALE GENOMIC DNA]</scope>
    <source>
        <strain evidence="1 2">NBRC 13935</strain>
    </source>
</reference>